<gene>
    <name evidence="2" type="ORF">COT67_02900</name>
</gene>
<sequence length="237" mass="27586">MYRIKLEQFEGPLDLLLELIDKKKLSVNEVSLAEIADQYLEYLKKIENFPIQDVAAFIVVAATLMLIKSRSLMPSLKLSEEEKEDIEFLEARLREYKRFRALSRELEKIFGKRIIFGREAFLQTEPIFIEPADVTVSKLSETMARLIENIPQREKETLPETLVKKTVSLEQKIDELIKMVESKIKTCFSEIQNNPECKKVDLIITFLALLELTKRGLIIVKQSQNFGEIEITKHEPR</sequence>
<proteinExistence type="predicted"/>
<dbReference type="EMBL" id="PEZL01000042">
    <property type="protein sequence ID" value="PIS13229.1"/>
    <property type="molecule type" value="Genomic_DNA"/>
</dbReference>
<dbReference type="Gene3D" id="1.10.10.580">
    <property type="entry name" value="Structural maintenance of chromosome 1. Chain E"/>
    <property type="match status" value="1"/>
</dbReference>
<dbReference type="PANTHER" id="PTHR33969:SF2">
    <property type="entry name" value="SEGREGATION AND CONDENSATION PROTEIN A"/>
    <property type="match status" value="1"/>
</dbReference>
<evidence type="ECO:0000256" key="1">
    <source>
        <dbReference type="ARBA" id="ARBA00044777"/>
    </source>
</evidence>
<protein>
    <recommendedName>
        <fullName evidence="1">Segregation and condensation protein A</fullName>
    </recommendedName>
</protein>
<evidence type="ECO:0000313" key="3">
    <source>
        <dbReference type="Proteomes" id="UP000230353"/>
    </source>
</evidence>
<evidence type="ECO:0000313" key="2">
    <source>
        <dbReference type="EMBL" id="PIS13229.1"/>
    </source>
</evidence>
<dbReference type="InterPro" id="IPR003768">
    <property type="entry name" value="ScpA"/>
</dbReference>
<reference evidence="3" key="1">
    <citation type="submission" date="2017-09" db="EMBL/GenBank/DDBJ databases">
        <title>Depth-based differentiation of microbial function through sediment-hosted aquifers and enrichment of novel symbionts in the deep terrestrial subsurface.</title>
        <authorList>
            <person name="Probst A.J."/>
            <person name="Ladd B."/>
            <person name="Jarett J.K."/>
            <person name="Geller-Mcgrath D.E."/>
            <person name="Sieber C.M.K."/>
            <person name="Emerson J.B."/>
            <person name="Anantharaman K."/>
            <person name="Thomas B.C."/>
            <person name="Malmstrom R."/>
            <person name="Stieglmeier M."/>
            <person name="Klingl A."/>
            <person name="Woyke T."/>
            <person name="Ryan C.M."/>
            <person name="Banfield J.F."/>
        </authorList>
    </citation>
    <scope>NUCLEOTIDE SEQUENCE [LARGE SCALE GENOMIC DNA]</scope>
</reference>
<dbReference type="PANTHER" id="PTHR33969">
    <property type="entry name" value="SEGREGATION AND CONDENSATION PROTEIN A"/>
    <property type="match status" value="1"/>
</dbReference>
<name>A0A2H0WMT9_9BACT</name>
<organism evidence="2 3">
    <name type="scientific">Candidatus Tagabacteria bacterium CG09_land_8_20_14_0_10_41_14</name>
    <dbReference type="NCBI Taxonomy" id="1975021"/>
    <lineage>
        <taxon>Bacteria</taxon>
        <taxon>Candidatus Tagaibacteriota</taxon>
    </lineage>
</organism>
<accession>A0A2H0WMT9</accession>
<comment type="caution">
    <text evidence="2">The sequence shown here is derived from an EMBL/GenBank/DDBJ whole genome shotgun (WGS) entry which is preliminary data.</text>
</comment>
<dbReference type="InterPro" id="IPR023093">
    <property type="entry name" value="ScpA-like_C"/>
</dbReference>
<dbReference type="AlphaFoldDB" id="A0A2H0WMT9"/>
<dbReference type="Proteomes" id="UP000230353">
    <property type="component" value="Unassembled WGS sequence"/>
</dbReference>
<dbReference type="Pfam" id="PF02616">
    <property type="entry name" value="SMC_ScpA"/>
    <property type="match status" value="1"/>
</dbReference>
<dbReference type="Gene3D" id="6.10.250.2410">
    <property type="match status" value="1"/>
</dbReference>